<keyword evidence="5 7" id="KW-0067">ATP-binding</keyword>
<dbReference type="Gene3D" id="3.40.50.300">
    <property type="entry name" value="P-loop containing nucleotide triphosphate hydrolases"/>
    <property type="match status" value="2"/>
</dbReference>
<accession>A0ABT0H1Z0</accession>
<dbReference type="InterPro" id="IPR017871">
    <property type="entry name" value="ABC_transporter-like_CS"/>
</dbReference>
<dbReference type="PROSITE" id="PS00211">
    <property type="entry name" value="ABC_TRANSPORTER_1"/>
    <property type="match status" value="2"/>
</dbReference>
<organism evidence="7 8">
    <name type="scientific">Roseibium sediminicola</name>
    <dbReference type="NCBI Taxonomy" id="2933272"/>
    <lineage>
        <taxon>Bacteria</taxon>
        <taxon>Pseudomonadati</taxon>
        <taxon>Pseudomonadota</taxon>
        <taxon>Alphaproteobacteria</taxon>
        <taxon>Hyphomicrobiales</taxon>
        <taxon>Stappiaceae</taxon>
        <taxon>Roseibium</taxon>
    </lineage>
</organism>
<dbReference type="Proteomes" id="UP001431221">
    <property type="component" value="Unassembled WGS sequence"/>
</dbReference>
<evidence type="ECO:0000259" key="6">
    <source>
        <dbReference type="PROSITE" id="PS50893"/>
    </source>
</evidence>
<evidence type="ECO:0000256" key="3">
    <source>
        <dbReference type="ARBA" id="ARBA00022448"/>
    </source>
</evidence>
<protein>
    <submittedName>
        <fullName evidence="7">ABC transporter ATP-binding protein</fullName>
    </submittedName>
</protein>
<comment type="subcellular location">
    <subcellularLocation>
        <location evidence="1">Cell inner membrane</location>
        <topology evidence="1">Peripheral membrane protein</topology>
    </subcellularLocation>
</comment>
<keyword evidence="4" id="KW-0547">Nucleotide-binding</keyword>
<evidence type="ECO:0000313" key="8">
    <source>
        <dbReference type="Proteomes" id="UP001431221"/>
    </source>
</evidence>
<feature type="domain" description="ABC transporter" evidence="6">
    <location>
        <begin position="282"/>
        <end position="532"/>
    </location>
</feature>
<sequence length="581" mass="63002">MLTIKDLCVDFPVIAGVVHAVADVDISLKAGKRVGFVGESGSGKTTTALAVMRMIKKPGHVSKGEIRLGDTDILSLSPEEMRQTRLCWISYIPQGAMNSLNPVMRIEQQIWDGIVDHEGTFPIRELRRRSDDAIAGVGLPARVGRMFPHELSGGMKQRACIAIATALKPELIIADEPTSALDVITQRQVMETLEKAQEAIGSALILIGHDMGLMAQCVDKLMVMKDGRIVERGAIRDIFTKPEHPYTRQLISSVPSIGGESFLPKLSAEPVAGRRSGDAPLLEFDGVSKVYGGGFLSKKGNTALYPLSFALDGRKPKIISIVGQSGSGKSTLGGLMLGFSRPTTGEVMFEGRNIATLGRAATKSLRKDIQAVFQDPYGAFNPYYRVERALSLPLKRFGISSDAADVRTRCAEACRGVGLDPSKIFGRFPHELSGGQRQRLMVARALMLSPKLLIADEPVSMVDASLRASILKNLYDLKDKHGISIVYITHDLATAYHVSDYVIVLHEGHVAEAGPPKDVIGNPQHPYTRLLVNSIPWPDVDRQWGTSASAKEEIEALMKEAKGHPPVDRGSVPGFELAMAS</sequence>
<gene>
    <name evidence="7" type="ORF">M0H32_26410</name>
</gene>
<proteinExistence type="inferred from homology"/>
<dbReference type="InterPro" id="IPR050319">
    <property type="entry name" value="ABC_transp_ATP-bind"/>
</dbReference>
<dbReference type="SMART" id="SM00382">
    <property type="entry name" value="AAA"/>
    <property type="match status" value="2"/>
</dbReference>
<evidence type="ECO:0000256" key="1">
    <source>
        <dbReference type="ARBA" id="ARBA00004417"/>
    </source>
</evidence>
<dbReference type="GO" id="GO:0005524">
    <property type="term" value="F:ATP binding"/>
    <property type="evidence" value="ECO:0007669"/>
    <property type="project" value="UniProtKB-KW"/>
</dbReference>
<dbReference type="Pfam" id="PF00005">
    <property type="entry name" value="ABC_tran"/>
    <property type="match status" value="2"/>
</dbReference>
<evidence type="ECO:0000256" key="4">
    <source>
        <dbReference type="ARBA" id="ARBA00022741"/>
    </source>
</evidence>
<evidence type="ECO:0000256" key="5">
    <source>
        <dbReference type="ARBA" id="ARBA00022840"/>
    </source>
</evidence>
<dbReference type="Pfam" id="PF08352">
    <property type="entry name" value="oligo_HPY"/>
    <property type="match status" value="2"/>
</dbReference>
<dbReference type="InterPro" id="IPR003439">
    <property type="entry name" value="ABC_transporter-like_ATP-bd"/>
</dbReference>
<dbReference type="InterPro" id="IPR027417">
    <property type="entry name" value="P-loop_NTPase"/>
</dbReference>
<keyword evidence="3" id="KW-0813">Transport</keyword>
<keyword evidence="8" id="KW-1185">Reference proteome</keyword>
<comment type="caution">
    <text evidence="7">The sequence shown here is derived from an EMBL/GenBank/DDBJ whole genome shotgun (WGS) entry which is preliminary data.</text>
</comment>
<dbReference type="EMBL" id="JALNMJ010000030">
    <property type="protein sequence ID" value="MCK7615710.1"/>
    <property type="molecule type" value="Genomic_DNA"/>
</dbReference>
<reference evidence="7" key="1">
    <citation type="submission" date="2022-04" db="EMBL/GenBank/DDBJ databases">
        <title>Roseibium sp. CAU 1639 isolated from mud.</title>
        <authorList>
            <person name="Kim W."/>
        </authorList>
    </citation>
    <scope>NUCLEOTIDE SEQUENCE</scope>
    <source>
        <strain evidence="7">CAU 1639</strain>
    </source>
</reference>
<dbReference type="InterPro" id="IPR013563">
    <property type="entry name" value="Oligopep_ABC_C"/>
</dbReference>
<evidence type="ECO:0000256" key="2">
    <source>
        <dbReference type="ARBA" id="ARBA00005417"/>
    </source>
</evidence>
<dbReference type="PROSITE" id="PS50893">
    <property type="entry name" value="ABC_TRANSPORTER_2"/>
    <property type="match status" value="2"/>
</dbReference>
<dbReference type="CDD" id="cd03257">
    <property type="entry name" value="ABC_NikE_OppD_transporters"/>
    <property type="match status" value="2"/>
</dbReference>
<feature type="domain" description="ABC transporter" evidence="6">
    <location>
        <begin position="2"/>
        <end position="251"/>
    </location>
</feature>
<dbReference type="InterPro" id="IPR003593">
    <property type="entry name" value="AAA+_ATPase"/>
</dbReference>
<dbReference type="RefSeq" id="WP_248159490.1">
    <property type="nucleotide sequence ID" value="NZ_JALNMJ010000030.1"/>
</dbReference>
<comment type="similarity">
    <text evidence="2">Belongs to the ABC transporter superfamily.</text>
</comment>
<evidence type="ECO:0000313" key="7">
    <source>
        <dbReference type="EMBL" id="MCK7615710.1"/>
    </source>
</evidence>
<name>A0ABT0H1Z0_9HYPH</name>
<dbReference type="SUPFAM" id="SSF52540">
    <property type="entry name" value="P-loop containing nucleoside triphosphate hydrolases"/>
    <property type="match status" value="2"/>
</dbReference>
<dbReference type="PANTHER" id="PTHR43776">
    <property type="entry name" value="TRANSPORT ATP-BINDING PROTEIN"/>
    <property type="match status" value="1"/>
</dbReference>